<dbReference type="AlphaFoldDB" id="A0A6M3KQA4"/>
<dbReference type="EMBL" id="MT142522">
    <property type="protein sequence ID" value="QJA84022.1"/>
    <property type="molecule type" value="Genomic_DNA"/>
</dbReference>
<evidence type="ECO:0000313" key="1">
    <source>
        <dbReference type="EMBL" id="QJA64650.1"/>
    </source>
</evidence>
<reference evidence="2" key="1">
    <citation type="submission" date="2020-03" db="EMBL/GenBank/DDBJ databases">
        <title>The deep terrestrial virosphere.</title>
        <authorList>
            <person name="Holmfeldt K."/>
            <person name="Nilsson E."/>
            <person name="Simone D."/>
            <person name="Lopez-Fernandez M."/>
            <person name="Wu X."/>
            <person name="de Brujin I."/>
            <person name="Lundin D."/>
            <person name="Andersson A."/>
            <person name="Bertilsson S."/>
            <person name="Dopson M."/>
        </authorList>
    </citation>
    <scope>NUCLEOTIDE SEQUENCE</scope>
    <source>
        <strain evidence="2">MM415A00233</strain>
        <strain evidence="1">MM415B00478</strain>
    </source>
</reference>
<evidence type="ECO:0000313" key="2">
    <source>
        <dbReference type="EMBL" id="QJA84022.1"/>
    </source>
</evidence>
<proteinExistence type="predicted"/>
<organism evidence="2">
    <name type="scientific">viral metagenome</name>
    <dbReference type="NCBI Taxonomy" id="1070528"/>
    <lineage>
        <taxon>unclassified sequences</taxon>
        <taxon>metagenomes</taxon>
        <taxon>organismal metagenomes</taxon>
    </lineage>
</organism>
<dbReference type="EMBL" id="MT141523">
    <property type="protein sequence ID" value="QJA64650.1"/>
    <property type="molecule type" value="Genomic_DNA"/>
</dbReference>
<accession>A0A6M3KQA4</accession>
<sequence length="157" mass="16279">MQTLNGKAKNHDADSYAVDVGVWRHAIGNYNFTDDAGAQGAFTIFTVTGDVLMRVFGLCQVLLDSGGAATIELGITGNTAALIAQTTATELDAYETWQDTGPEANPGDIATALAKRFVIANGADAILTVGTADLTAGDVDFHAFWLPLSTDGNVVAA</sequence>
<gene>
    <name evidence="2" type="ORF">MM415A00233_0024</name>
    <name evidence="1" type="ORF">MM415B00478_0047</name>
</gene>
<name>A0A6M3KQA4_9ZZZZ</name>
<protein>
    <submittedName>
        <fullName evidence="2">Uncharacterized protein</fullName>
    </submittedName>
</protein>